<dbReference type="AlphaFoldDB" id="A0A934TK57"/>
<dbReference type="GO" id="GO:0030976">
    <property type="term" value="F:thiamine pyrophosphate binding"/>
    <property type="evidence" value="ECO:0007669"/>
    <property type="project" value="InterPro"/>
</dbReference>
<dbReference type="PANTHER" id="PTHR18968:SF120">
    <property type="entry name" value="ACETOLACTATE SYNTHASE LARGE SUBUNIT"/>
    <property type="match status" value="1"/>
</dbReference>
<dbReference type="InterPro" id="IPR000399">
    <property type="entry name" value="TPP-bd_CS"/>
</dbReference>
<proteinExistence type="inferred from homology"/>
<feature type="domain" description="Thiamine pyrophosphate enzyme central" evidence="4">
    <location>
        <begin position="3"/>
        <end position="139"/>
    </location>
</feature>
<dbReference type="InterPro" id="IPR029035">
    <property type="entry name" value="DHS-like_NAD/FAD-binding_dom"/>
</dbReference>
<dbReference type="Pfam" id="PF02775">
    <property type="entry name" value="TPP_enzyme_C"/>
    <property type="match status" value="1"/>
</dbReference>
<dbReference type="EMBL" id="NHSD01000229">
    <property type="protein sequence ID" value="MBK5927307.1"/>
    <property type="molecule type" value="Genomic_DNA"/>
</dbReference>
<evidence type="ECO:0000259" key="4">
    <source>
        <dbReference type="Pfam" id="PF00205"/>
    </source>
</evidence>
<dbReference type="InterPro" id="IPR012000">
    <property type="entry name" value="Thiamin_PyroP_enz_cen_dom"/>
</dbReference>
<reference evidence="6" key="1">
    <citation type="submission" date="2017-05" db="EMBL/GenBank/DDBJ databases">
        <authorList>
            <person name="Imhoff J.F."/>
            <person name="Rahn T."/>
            <person name="Kuenzel S."/>
            <person name="Neulinger S.C."/>
        </authorList>
    </citation>
    <scope>NUCLEOTIDE SEQUENCE</scope>
    <source>
        <strain evidence="6">LMG 28126</strain>
    </source>
</reference>
<dbReference type="GO" id="GO:0003984">
    <property type="term" value="F:acetolactate synthase activity"/>
    <property type="evidence" value="ECO:0007669"/>
    <property type="project" value="TreeGrafter"/>
</dbReference>
<dbReference type="GO" id="GO:0005948">
    <property type="term" value="C:acetolactate synthase complex"/>
    <property type="evidence" value="ECO:0007669"/>
    <property type="project" value="TreeGrafter"/>
</dbReference>
<dbReference type="InterPro" id="IPR029061">
    <property type="entry name" value="THDP-binding"/>
</dbReference>
<comment type="similarity">
    <text evidence="1">Belongs to the TPP enzyme family.</text>
</comment>
<dbReference type="SUPFAM" id="SSF52518">
    <property type="entry name" value="Thiamin diphosphate-binding fold (THDP-binding)"/>
    <property type="match status" value="1"/>
</dbReference>
<dbReference type="Proteomes" id="UP000706333">
    <property type="component" value="Unassembled WGS sequence"/>
</dbReference>
<sequence length="363" mass="38708">MDALLAGLCKAQRPLVVAGGSVWSAQTARDLATFAERFDLPVAVTFRRHDRIDNRHSHYAGMLGVGMNPKLAQRLRDADCVLILGARMGDTATNGYTAMDPAAPGKTILHVHPDPDELGRVWRPDVGLAAPATDVIARLAHRDPPAHPDWADWTRAARADQDAWMTPRETPGDVKLEAVIAHLSDTLPDDAIVTNGAGNYAAWLHRYLRARGFPGHLAPTSGSMGYGLPAAVAAKLACPTREVVAFAGDGCFQMTLNEMATAAGRGLALTVIVCNNGQYGTIRMHQERAYPERVSGTALHNPDFAALARAYGGQGERVTRTEDFAAAFGRARASGVPAVIELVLDPDALAPGQSLSEMRAARG</sequence>
<dbReference type="InterPro" id="IPR011766">
    <property type="entry name" value="TPP_enzyme_TPP-bd"/>
</dbReference>
<comment type="caution">
    <text evidence="6">The sequence shown here is derived from an EMBL/GenBank/DDBJ whole genome shotgun (WGS) entry which is preliminary data.</text>
</comment>
<dbReference type="PROSITE" id="PS00187">
    <property type="entry name" value="TPP_ENZYMES"/>
    <property type="match status" value="1"/>
</dbReference>
<keyword evidence="3" id="KW-0786">Thiamine pyrophosphate</keyword>
<evidence type="ECO:0000313" key="6">
    <source>
        <dbReference type="EMBL" id="MBK5927307.1"/>
    </source>
</evidence>
<reference evidence="6" key="2">
    <citation type="journal article" date="2020" name="Microorganisms">
        <title>Osmotic Adaptation and Compatible Solute Biosynthesis of Phototrophic Bacteria as Revealed from Genome Analyses.</title>
        <authorList>
            <person name="Imhoff J.F."/>
            <person name="Rahn T."/>
            <person name="Kunzel S."/>
            <person name="Keller A."/>
            <person name="Neulinger S.C."/>
        </authorList>
    </citation>
    <scope>NUCLEOTIDE SEQUENCE</scope>
    <source>
        <strain evidence="6">LMG 28126</strain>
    </source>
</reference>
<accession>A0A934TK57</accession>
<dbReference type="GO" id="GO:0009097">
    <property type="term" value="P:isoleucine biosynthetic process"/>
    <property type="evidence" value="ECO:0007669"/>
    <property type="project" value="TreeGrafter"/>
</dbReference>
<dbReference type="Gene3D" id="3.40.50.970">
    <property type="match status" value="1"/>
</dbReference>
<dbReference type="PANTHER" id="PTHR18968">
    <property type="entry name" value="THIAMINE PYROPHOSPHATE ENZYMES"/>
    <property type="match status" value="1"/>
</dbReference>
<name>A0A934TK57_9RHOB</name>
<dbReference type="Gene3D" id="3.40.50.1220">
    <property type="entry name" value="TPP-binding domain"/>
    <property type="match status" value="1"/>
</dbReference>
<evidence type="ECO:0000256" key="1">
    <source>
        <dbReference type="ARBA" id="ARBA00007812"/>
    </source>
</evidence>
<evidence type="ECO:0000256" key="3">
    <source>
        <dbReference type="ARBA" id="ARBA00023052"/>
    </source>
</evidence>
<organism evidence="6 7">
    <name type="scientific">Rhodobaculum claviforme</name>
    <dbReference type="NCBI Taxonomy" id="1549854"/>
    <lineage>
        <taxon>Bacteria</taxon>
        <taxon>Pseudomonadati</taxon>
        <taxon>Pseudomonadota</taxon>
        <taxon>Alphaproteobacteria</taxon>
        <taxon>Rhodobacterales</taxon>
        <taxon>Paracoccaceae</taxon>
        <taxon>Rhodobaculum</taxon>
    </lineage>
</organism>
<dbReference type="CDD" id="cd00568">
    <property type="entry name" value="TPP_enzymes"/>
    <property type="match status" value="1"/>
</dbReference>
<dbReference type="Pfam" id="PF00205">
    <property type="entry name" value="TPP_enzyme_M"/>
    <property type="match status" value="1"/>
</dbReference>
<dbReference type="InterPro" id="IPR045229">
    <property type="entry name" value="TPP_enz"/>
</dbReference>
<evidence type="ECO:0000256" key="2">
    <source>
        <dbReference type="ARBA" id="ARBA00022679"/>
    </source>
</evidence>
<protein>
    <submittedName>
        <fullName evidence="6">Uncharacterized protein</fullName>
    </submittedName>
</protein>
<keyword evidence="7" id="KW-1185">Reference proteome</keyword>
<gene>
    <name evidence="6" type="ORF">CCR87_08185</name>
</gene>
<dbReference type="GO" id="GO:0050660">
    <property type="term" value="F:flavin adenine dinucleotide binding"/>
    <property type="evidence" value="ECO:0007669"/>
    <property type="project" value="TreeGrafter"/>
</dbReference>
<dbReference type="GO" id="GO:0009099">
    <property type="term" value="P:L-valine biosynthetic process"/>
    <property type="evidence" value="ECO:0007669"/>
    <property type="project" value="TreeGrafter"/>
</dbReference>
<evidence type="ECO:0000259" key="5">
    <source>
        <dbReference type="Pfam" id="PF02775"/>
    </source>
</evidence>
<evidence type="ECO:0000313" key="7">
    <source>
        <dbReference type="Proteomes" id="UP000706333"/>
    </source>
</evidence>
<dbReference type="SUPFAM" id="SSF52467">
    <property type="entry name" value="DHS-like NAD/FAD-binding domain"/>
    <property type="match status" value="1"/>
</dbReference>
<keyword evidence="2" id="KW-0808">Transferase</keyword>
<dbReference type="GO" id="GO:0000287">
    <property type="term" value="F:magnesium ion binding"/>
    <property type="evidence" value="ECO:0007669"/>
    <property type="project" value="InterPro"/>
</dbReference>
<feature type="domain" description="Thiamine pyrophosphate enzyme TPP-binding" evidence="5">
    <location>
        <begin position="196"/>
        <end position="341"/>
    </location>
</feature>